<dbReference type="PANTHER" id="PTHR44573:SF4">
    <property type="entry name" value="2-METHYLENE-FURAN-3-ONE REDUCTASE-LIKE"/>
    <property type="match status" value="1"/>
</dbReference>
<dbReference type="Gene3D" id="3.90.180.10">
    <property type="entry name" value="Medium-chain alcohol dehydrogenases, catalytic domain"/>
    <property type="match status" value="1"/>
</dbReference>
<organism evidence="3 4">
    <name type="scientific">Trifolium pratense</name>
    <name type="common">Red clover</name>
    <dbReference type="NCBI Taxonomy" id="57577"/>
    <lineage>
        <taxon>Eukaryota</taxon>
        <taxon>Viridiplantae</taxon>
        <taxon>Streptophyta</taxon>
        <taxon>Embryophyta</taxon>
        <taxon>Tracheophyta</taxon>
        <taxon>Spermatophyta</taxon>
        <taxon>Magnoliopsida</taxon>
        <taxon>eudicotyledons</taxon>
        <taxon>Gunneridae</taxon>
        <taxon>Pentapetalae</taxon>
        <taxon>rosids</taxon>
        <taxon>fabids</taxon>
        <taxon>Fabales</taxon>
        <taxon>Fabaceae</taxon>
        <taxon>Papilionoideae</taxon>
        <taxon>50 kb inversion clade</taxon>
        <taxon>NPAAA clade</taxon>
        <taxon>Hologalegina</taxon>
        <taxon>IRL clade</taxon>
        <taxon>Trifolieae</taxon>
        <taxon>Trifolium</taxon>
    </lineage>
</organism>
<comment type="caution">
    <text evidence="3">The sequence shown here is derived from an EMBL/GenBank/DDBJ whole genome shotgun (WGS) entry which is preliminary data.</text>
</comment>
<reference evidence="3 4" key="1">
    <citation type="journal article" date="2014" name="Am. J. Bot.">
        <title>Genome assembly and annotation for red clover (Trifolium pratense; Fabaceae).</title>
        <authorList>
            <person name="Istvanek J."/>
            <person name="Jaros M."/>
            <person name="Krenek A."/>
            <person name="Repkova J."/>
        </authorList>
    </citation>
    <scope>NUCLEOTIDE SEQUENCE [LARGE SCALE GENOMIC DNA]</scope>
    <source>
        <strain evidence="4">cv. Tatra</strain>
        <tissue evidence="3">Young leaves</tissue>
    </source>
</reference>
<dbReference type="GO" id="GO:0016628">
    <property type="term" value="F:oxidoreductase activity, acting on the CH-CH group of donors, NAD or NADP as acceptor"/>
    <property type="evidence" value="ECO:0007669"/>
    <property type="project" value="InterPro"/>
</dbReference>
<dbReference type="AlphaFoldDB" id="A0A2K3NBG2"/>
<accession>A0A2K3NBG2</accession>
<sequence>MKMQKAWFYEEYGPKEVRKLGNLPIPSPLHNQLLVQFHAADLNPIYSKRSFRPISPSKFPVSV</sequence>
<protein>
    <submittedName>
        <fullName evidence="3">Quinone oxidoreductase</fullName>
    </submittedName>
</protein>
<evidence type="ECO:0000256" key="2">
    <source>
        <dbReference type="ARBA" id="ARBA00023002"/>
    </source>
</evidence>
<dbReference type="EMBL" id="ASHM01018839">
    <property type="protein sequence ID" value="PNY00363.1"/>
    <property type="molecule type" value="Genomic_DNA"/>
</dbReference>
<reference evidence="3 4" key="2">
    <citation type="journal article" date="2017" name="Front. Plant Sci.">
        <title>Gene Classification and Mining of Molecular Markers Useful in Red Clover (Trifolium pratense) Breeding.</title>
        <authorList>
            <person name="Istvanek J."/>
            <person name="Dluhosova J."/>
            <person name="Dluhos P."/>
            <person name="Patkova L."/>
            <person name="Nedelnik J."/>
            <person name="Repkova J."/>
        </authorList>
    </citation>
    <scope>NUCLEOTIDE SEQUENCE [LARGE SCALE GENOMIC DNA]</scope>
    <source>
        <strain evidence="4">cv. Tatra</strain>
        <tissue evidence="3">Young leaves</tissue>
    </source>
</reference>
<dbReference type="PANTHER" id="PTHR44573">
    <property type="entry name" value="NADPH-DEPENDENT ALKENAL/ONE OXIDOREDUCTASE, CHLOROPLASTIC"/>
    <property type="match status" value="1"/>
</dbReference>
<comment type="similarity">
    <text evidence="1">Belongs to the zinc-containing alcohol dehydrogenase family. Quinone oxidoreductase subfamily.</text>
</comment>
<dbReference type="SUPFAM" id="SSF50129">
    <property type="entry name" value="GroES-like"/>
    <property type="match status" value="1"/>
</dbReference>
<keyword evidence="2" id="KW-0560">Oxidoreductase</keyword>
<evidence type="ECO:0000313" key="4">
    <source>
        <dbReference type="Proteomes" id="UP000236291"/>
    </source>
</evidence>
<dbReference type="STRING" id="57577.A0A2K3NBG2"/>
<dbReference type="InterPro" id="IPR011032">
    <property type="entry name" value="GroES-like_sf"/>
</dbReference>
<evidence type="ECO:0000256" key="1">
    <source>
        <dbReference type="ARBA" id="ARBA00010371"/>
    </source>
</evidence>
<dbReference type="Proteomes" id="UP000236291">
    <property type="component" value="Unassembled WGS sequence"/>
</dbReference>
<evidence type="ECO:0000313" key="3">
    <source>
        <dbReference type="EMBL" id="PNY00363.1"/>
    </source>
</evidence>
<dbReference type="InterPro" id="IPR044626">
    <property type="entry name" value="AOR-like"/>
</dbReference>
<proteinExistence type="inferred from homology"/>
<name>A0A2K3NBG2_TRIPR</name>
<gene>
    <name evidence="3" type="ORF">L195_g023643</name>
</gene>